<dbReference type="GeneID" id="70290195"/>
<evidence type="ECO:0000313" key="1">
    <source>
        <dbReference type="EMBL" id="KAG9250575.1"/>
    </source>
</evidence>
<dbReference type="EMBL" id="MU251276">
    <property type="protein sequence ID" value="KAG9250575.1"/>
    <property type="molecule type" value="Genomic_DNA"/>
</dbReference>
<dbReference type="RefSeq" id="XP_046114499.1">
    <property type="nucleotide sequence ID" value="XM_046259292.1"/>
</dbReference>
<evidence type="ECO:0000313" key="2">
    <source>
        <dbReference type="Proteomes" id="UP000887229"/>
    </source>
</evidence>
<protein>
    <submittedName>
        <fullName evidence="1">Uncharacterized protein</fullName>
    </submittedName>
</protein>
<name>A0A9P8CL33_9HYPO</name>
<keyword evidence="2" id="KW-1185">Reference proteome</keyword>
<sequence>MFHRRELQLCILRLIPPSNAVAAVGASAAVRVDAQSRHYLSKVSAPNTCCDAIRHPFSRTCVATITFGGCRPMDKVAHQFIRLRAAQPPYRWRMRKTFLFFALYGEFQPRKIQGAGFVAQGFEASRQVGREPHAPYFKRRAYHPPTSMYPYYV</sequence>
<reference evidence="1" key="1">
    <citation type="journal article" date="2021" name="IMA Fungus">
        <title>Genomic characterization of three marine fungi, including Emericellopsis atlantica sp. nov. with signatures of a generalist lifestyle and marine biomass degradation.</title>
        <authorList>
            <person name="Hagestad O.C."/>
            <person name="Hou L."/>
            <person name="Andersen J.H."/>
            <person name="Hansen E.H."/>
            <person name="Altermark B."/>
            <person name="Li C."/>
            <person name="Kuhnert E."/>
            <person name="Cox R.J."/>
            <person name="Crous P.W."/>
            <person name="Spatafora J.W."/>
            <person name="Lail K."/>
            <person name="Amirebrahimi M."/>
            <person name="Lipzen A."/>
            <person name="Pangilinan J."/>
            <person name="Andreopoulos W."/>
            <person name="Hayes R.D."/>
            <person name="Ng V."/>
            <person name="Grigoriev I.V."/>
            <person name="Jackson S.A."/>
            <person name="Sutton T.D.S."/>
            <person name="Dobson A.D.W."/>
            <person name="Rama T."/>
        </authorList>
    </citation>
    <scope>NUCLEOTIDE SEQUENCE</scope>
    <source>
        <strain evidence="1">TS7</strain>
    </source>
</reference>
<gene>
    <name evidence="1" type="ORF">F5Z01DRAFT_360413</name>
</gene>
<comment type="caution">
    <text evidence="1">The sequence shown here is derived from an EMBL/GenBank/DDBJ whole genome shotgun (WGS) entry which is preliminary data.</text>
</comment>
<accession>A0A9P8CL33</accession>
<dbReference type="Proteomes" id="UP000887229">
    <property type="component" value="Unassembled WGS sequence"/>
</dbReference>
<organism evidence="1 2">
    <name type="scientific">Emericellopsis atlantica</name>
    <dbReference type="NCBI Taxonomy" id="2614577"/>
    <lineage>
        <taxon>Eukaryota</taxon>
        <taxon>Fungi</taxon>
        <taxon>Dikarya</taxon>
        <taxon>Ascomycota</taxon>
        <taxon>Pezizomycotina</taxon>
        <taxon>Sordariomycetes</taxon>
        <taxon>Hypocreomycetidae</taxon>
        <taxon>Hypocreales</taxon>
        <taxon>Bionectriaceae</taxon>
        <taxon>Emericellopsis</taxon>
    </lineage>
</organism>
<proteinExistence type="predicted"/>
<dbReference type="AlphaFoldDB" id="A0A9P8CL33"/>